<evidence type="ECO:0000256" key="2">
    <source>
        <dbReference type="ARBA" id="ARBA00005628"/>
    </source>
</evidence>
<organism evidence="9 10">
    <name type="scientific">Castellaniella defragrans</name>
    <name type="common">Alcaligenes defragrans</name>
    <dbReference type="NCBI Taxonomy" id="75697"/>
    <lineage>
        <taxon>Bacteria</taxon>
        <taxon>Pseudomonadati</taxon>
        <taxon>Pseudomonadota</taxon>
        <taxon>Betaproteobacteria</taxon>
        <taxon>Burkholderiales</taxon>
        <taxon>Alcaligenaceae</taxon>
        <taxon>Castellaniella</taxon>
    </lineage>
</organism>
<dbReference type="InterPro" id="IPR036412">
    <property type="entry name" value="HAD-like_sf"/>
</dbReference>
<comment type="caution">
    <text evidence="9">The sequence shown here is derived from an EMBL/GenBank/DDBJ whole genome shotgun (WGS) entry which is preliminary data.</text>
</comment>
<dbReference type="Proteomes" id="UP000541136">
    <property type="component" value="Unassembled WGS sequence"/>
</dbReference>
<comment type="subcellular location">
    <subcellularLocation>
        <location evidence="1">Cytoplasm</location>
    </subcellularLocation>
</comment>
<dbReference type="GO" id="GO:0005737">
    <property type="term" value="C:cytoplasm"/>
    <property type="evidence" value="ECO:0007669"/>
    <property type="project" value="UniProtKB-SubCell"/>
</dbReference>
<dbReference type="InterPro" id="IPR023214">
    <property type="entry name" value="HAD_sf"/>
</dbReference>
<evidence type="ECO:0000256" key="8">
    <source>
        <dbReference type="SAM" id="MobiDB-lite"/>
    </source>
</evidence>
<protein>
    <recommendedName>
        <fullName evidence="7">D,D-heptose 1,7-bisphosphate phosphatase</fullName>
    </recommendedName>
</protein>
<dbReference type="GO" id="GO:0046872">
    <property type="term" value="F:metal ion binding"/>
    <property type="evidence" value="ECO:0007669"/>
    <property type="project" value="UniProtKB-KW"/>
</dbReference>
<name>A0A7W9TLS3_CASDE</name>
<evidence type="ECO:0000256" key="1">
    <source>
        <dbReference type="ARBA" id="ARBA00004496"/>
    </source>
</evidence>
<dbReference type="AlphaFoldDB" id="A0A7W9TLS3"/>
<keyword evidence="4" id="KW-0479">Metal-binding</keyword>
<dbReference type="CDD" id="cd07503">
    <property type="entry name" value="HAD_HisB-N"/>
    <property type="match status" value="1"/>
</dbReference>
<comment type="similarity">
    <text evidence="2">Belongs to the GmhB family.</text>
</comment>
<evidence type="ECO:0000256" key="7">
    <source>
        <dbReference type="ARBA" id="ARBA00031828"/>
    </source>
</evidence>
<dbReference type="InterPro" id="IPR006543">
    <property type="entry name" value="Histidinol-phos"/>
</dbReference>
<keyword evidence="6" id="KW-0119">Carbohydrate metabolism</keyword>
<feature type="compositionally biased region" description="Basic and acidic residues" evidence="8">
    <location>
        <begin position="1"/>
        <end position="10"/>
    </location>
</feature>
<dbReference type="Gene3D" id="3.40.50.1000">
    <property type="entry name" value="HAD superfamily/HAD-like"/>
    <property type="match status" value="1"/>
</dbReference>
<dbReference type="InterPro" id="IPR004446">
    <property type="entry name" value="Heptose_bisP_phosphatase"/>
</dbReference>
<evidence type="ECO:0000256" key="6">
    <source>
        <dbReference type="ARBA" id="ARBA00023277"/>
    </source>
</evidence>
<dbReference type="NCBIfam" id="TIGR01662">
    <property type="entry name" value="HAD-SF-IIIA"/>
    <property type="match status" value="1"/>
</dbReference>
<dbReference type="NCBIfam" id="TIGR01656">
    <property type="entry name" value="Histidinol-ppas"/>
    <property type="match status" value="1"/>
</dbReference>
<keyword evidence="5" id="KW-0378">Hydrolase</keyword>
<evidence type="ECO:0000313" key="9">
    <source>
        <dbReference type="EMBL" id="MBB6083035.1"/>
    </source>
</evidence>
<dbReference type="InterPro" id="IPR006549">
    <property type="entry name" value="HAD-SF_hydro_IIIA"/>
</dbReference>
<dbReference type="RefSeq" id="WP_084330681.1">
    <property type="nucleotide sequence ID" value="NZ_JACHIB010000005.1"/>
</dbReference>
<evidence type="ECO:0000256" key="3">
    <source>
        <dbReference type="ARBA" id="ARBA00022490"/>
    </source>
</evidence>
<dbReference type="SUPFAM" id="SSF56784">
    <property type="entry name" value="HAD-like"/>
    <property type="match status" value="1"/>
</dbReference>
<gene>
    <name evidence="9" type="ORF">HNR28_001070</name>
</gene>
<proteinExistence type="inferred from homology"/>
<dbReference type="PANTHER" id="PTHR42891">
    <property type="entry name" value="D-GLYCERO-BETA-D-MANNO-HEPTOSE-1,7-BISPHOSPHATE 7-PHOSPHATASE"/>
    <property type="match status" value="1"/>
</dbReference>
<dbReference type="GO" id="GO:0016791">
    <property type="term" value="F:phosphatase activity"/>
    <property type="evidence" value="ECO:0007669"/>
    <property type="project" value="InterPro"/>
</dbReference>
<feature type="region of interest" description="Disordered" evidence="8">
    <location>
        <begin position="1"/>
        <end position="31"/>
    </location>
</feature>
<dbReference type="Pfam" id="PF13242">
    <property type="entry name" value="Hydrolase_like"/>
    <property type="match status" value="1"/>
</dbReference>
<evidence type="ECO:0000256" key="4">
    <source>
        <dbReference type="ARBA" id="ARBA00022723"/>
    </source>
</evidence>
<dbReference type="GO" id="GO:0005975">
    <property type="term" value="P:carbohydrate metabolic process"/>
    <property type="evidence" value="ECO:0007669"/>
    <property type="project" value="InterPro"/>
</dbReference>
<keyword evidence="3" id="KW-0963">Cytoplasm</keyword>
<accession>A0A7W9TLS3</accession>
<dbReference type="PANTHER" id="PTHR42891:SF1">
    <property type="entry name" value="D-GLYCERO-BETA-D-MANNO-HEPTOSE-1,7-BISPHOSPHATE 7-PHOSPHATASE"/>
    <property type="match status" value="1"/>
</dbReference>
<reference evidence="9 10" key="1">
    <citation type="submission" date="2020-08" db="EMBL/GenBank/DDBJ databases">
        <title>Genomic Encyclopedia of Type Strains, Phase IV (KMG-IV): sequencing the most valuable type-strain genomes for metagenomic binning, comparative biology and taxonomic classification.</title>
        <authorList>
            <person name="Goeker M."/>
        </authorList>
    </citation>
    <scope>NUCLEOTIDE SEQUENCE [LARGE SCALE GENOMIC DNA]</scope>
    <source>
        <strain evidence="9 10">DSM 12141</strain>
    </source>
</reference>
<evidence type="ECO:0000256" key="5">
    <source>
        <dbReference type="ARBA" id="ARBA00022801"/>
    </source>
</evidence>
<sequence>MNVDHLDRRGAGAASGRPQGAGGTARPPVRGPAVFLDKDGTVLQDVPYNADPGRMRFEPGARAGLARLARLGMPLIVISNQPGIGLGKIAPQDLVAVRNRLSDMFREAGAALAGFYYCPHHPRATVARYACLCACRKPAPGLLRLAAACHDVDLRQSWFVGDILDDVEAGRRAGCRTILLDNGHETEWLAGAWRIPERIEPDLDAASRWISVQCPRTGSGGTA</sequence>
<evidence type="ECO:0000313" key="10">
    <source>
        <dbReference type="Proteomes" id="UP000541136"/>
    </source>
</evidence>
<dbReference type="EMBL" id="JACHIB010000005">
    <property type="protein sequence ID" value="MBB6083035.1"/>
    <property type="molecule type" value="Genomic_DNA"/>
</dbReference>